<reference evidence="4" key="1">
    <citation type="submission" date="2020-05" db="EMBL/GenBank/DDBJ databases">
        <title>Frigoriglobus tundricola gen. nov., sp. nov., a psychrotolerant cellulolytic planctomycete of the family Gemmataceae with two divergent copies of 16S rRNA gene.</title>
        <authorList>
            <person name="Kulichevskaya I.S."/>
            <person name="Ivanova A.A."/>
            <person name="Naumoff D.G."/>
            <person name="Beletsky A.V."/>
            <person name="Rijpstra W.I.C."/>
            <person name="Sinninghe Damste J.S."/>
            <person name="Mardanov A.V."/>
            <person name="Ravin N.V."/>
            <person name="Dedysh S.N."/>
        </authorList>
    </citation>
    <scope>NUCLEOTIDE SEQUENCE [LARGE SCALE GENOMIC DNA]</scope>
    <source>
        <strain evidence="4">PL17</strain>
    </source>
</reference>
<dbReference type="KEGG" id="ftj:FTUN_8474"/>
<gene>
    <name evidence="3" type="ORF">FTUN_8474</name>
</gene>
<dbReference type="EMBL" id="CP053452">
    <property type="protein sequence ID" value="QJX00836.1"/>
    <property type="molecule type" value="Genomic_DNA"/>
</dbReference>
<organism evidence="3 4">
    <name type="scientific">Frigoriglobus tundricola</name>
    <dbReference type="NCBI Taxonomy" id="2774151"/>
    <lineage>
        <taxon>Bacteria</taxon>
        <taxon>Pseudomonadati</taxon>
        <taxon>Planctomycetota</taxon>
        <taxon>Planctomycetia</taxon>
        <taxon>Gemmatales</taxon>
        <taxon>Gemmataceae</taxon>
        <taxon>Frigoriglobus</taxon>
    </lineage>
</organism>
<feature type="region of interest" description="Disordered" evidence="2">
    <location>
        <begin position="152"/>
        <end position="181"/>
    </location>
</feature>
<dbReference type="SMART" id="SM00028">
    <property type="entry name" value="TPR"/>
    <property type="match status" value="2"/>
</dbReference>
<dbReference type="InterPro" id="IPR011990">
    <property type="entry name" value="TPR-like_helical_dom_sf"/>
</dbReference>
<keyword evidence="1" id="KW-0802">TPR repeat</keyword>
<keyword evidence="4" id="KW-1185">Reference proteome</keyword>
<dbReference type="SUPFAM" id="SSF48452">
    <property type="entry name" value="TPR-like"/>
    <property type="match status" value="1"/>
</dbReference>
<sequence>MPARAGACRAAASPKREPIWTRRWHAGRRRFRFLRPAWRWRRVCSIWASSRALALFQAVRAEEPTNLLALFGVGRAASYLGRWDEAERAFRAVLELRPGHVETLLALAQVVEQRGDLPRALGYLEEAERGDPKRLETLSRLVKLLSALGQSERAGQYEQRYRELDPTGKVTGREPQPSGTP</sequence>
<evidence type="ECO:0000256" key="1">
    <source>
        <dbReference type="PROSITE-ProRule" id="PRU00339"/>
    </source>
</evidence>
<proteinExistence type="predicted"/>
<dbReference type="AlphaFoldDB" id="A0A6M5Z416"/>
<protein>
    <submittedName>
        <fullName evidence="3">Uncharacterized protein</fullName>
    </submittedName>
</protein>
<accession>A0A6M5Z416</accession>
<name>A0A6M5Z416_9BACT</name>
<dbReference type="PROSITE" id="PS50005">
    <property type="entry name" value="TPR"/>
    <property type="match status" value="1"/>
</dbReference>
<dbReference type="Gene3D" id="1.25.40.10">
    <property type="entry name" value="Tetratricopeptide repeat domain"/>
    <property type="match status" value="1"/>
</dbReference>
<dbReference type="Pfam" id="PF13432">
    <property type="entry name" value="TPR_16"/>
    <property type="match status" value="1"/>
</dbReference>
<feature type="repeat" description="TPR" evidence="1">
    <location>
        <begin position="67"/>
        <end position="100"/>
    </location>
</feature>
<evidence type="ECO:0000256" key="2">
    <source>
        <dbReference type="SAM" id="MobiDB-lite"/>
    </source>
</evidence>
<evidence type="ECO:0000313" key="3">
    <source>
        <dbReference type="EMBL" id="QJX00836.1"/>
    </source>
</evidence>
<dbReference type="InterPro" id="IPR019734">
    <property type="entry name" value="TPR_rpt"/>
</dbReference>
<dbReference type="Proteomes" id="UP000503447">
    <property type="component" value="Chromosome"/>
</dbReference>
<evidence type="ECO:0000313" key="4">
    <source>
        <dbReference type="Proteomes" id="UP000503447"/>
    </source>
</evidence>
<dbReference type="RefSeq" id="WP_171475503.1">
    <property type="nucleotide sequence ID" value="NZ_CP053452.2"/>
</dbReference>